<evidence type="ECO:0000313" key="2">
    <source>
        <dbReference type="Proteomes" id="UP000836404"/>
    </source>
</evidence>
<name>A0A9N8MDH2_9BASI</name>
<keyword evidence="2" id="KW-1185">Reference proteome</keyword>
<dbReference type="Proteomes" id="UP000836404">
    <property type="component" value="Unassembled WGS sequence"/>
</dbReference>
<dbReference type="AlphaFoldDB" id="A0A9N8MDH2"/>
<evidence type="ECO:0008006" key="3">
    <source>
        <dbReference type="Google" id="ProtNLM"/>
    </source>
</evidence>
<protein>
    <recommendedName>
        <fullName evidence="3">Helitron helicase-like domain-containing protein</fullName>
    </recommendedName>
</protein>
<organism evidence="1 2">
    <name type="scientific">Tilletia laevis</name>
    <dbReference type="NCBI Taxonomy" id="157183"/>
    <lineage>
        <taxon>Eukaryota</taxon>
        <taxon>Fungi</taxon>
        <taxon>Dikarya</taxon>
        <taxon>Basidiomycota</taxon>
        <taxon>Ustilaginomycotina</taxon>
        <taxon>Exobasidiomycetes</taxon>
        <taxon>Tilletiales</taxon>
        <taxon>Tilletiaceae</taxon>
        <taxon>Tilletia</taxon>
    </lineage>
</organism>
<evidence type="ECO:0000313" key="1">
    <source>
        <dbReference type="EMBL" id="CAD6964686.1"/>
    </source>
</evidence>
<comment type="caution">
    <text evidence="1">The sequence shown here is derived from an EMBL/GenBank/DDBJ whole genome shotgun (WGS) entry which is preliminary data.</text>
</comment>
<gene>
    <name evidence="1" type="ORF">JKILLFL_G1233</name>
</gene>
<proteinExistence type="predicted"/>
<dbReference type="PANTHER" id="PTHR45786">
    <property type="entry name" value="DNA BINDING PROTEIN-LIKE"/>
    <property type="match status" value="1"/>
</dbReference>
<sequence>MGIYTFKVQGQVCYQIGSLIPAPDTAPAFAQVYFGDTDTETELRMRLTASASPTHIETGAIIRKALDWVNPYVSFLRHVRSDLEAPLAAGHYVSIHMLQPDPVNGPDPRRYNRPTAAEVAAVVVNLSPTSTSGRDIIITYNDGLRRHVNEQHRSFLALRFPILNPYGQSATSAGTTRSRWVVTLLKNYFPQTQSYMPPLLLIQILSLDAAVAAHTECPLSDFMRSIYTFGQLSARYCTPKRSCRTKIRADLYNGFQDAPMNGND</sequence>
<reference evidence="1 2" key="1">
    <citation type="submission" date="2020-10" db="EMBL/GenBank/DDBJ databases">
        <authorList>
            <person name="Sedaghatjoo S."/>
        </authorList>
    </citation>
    <scope>NUCLEOTIDE SEQUENCE [LARGE SCALE GENOMIC DNA]</scope>
    <source>
        <strain evidence="1 2">LLFL</strain>
    </source>
</reference>
<dbReference type="PANTHER" id="PTHR45786:SF74">
    <property type="entry name" value="ATP-DEPENDENT DNA HELICASE"/>
    <property type="match status" value="1"/>
</dbReference>
<accession>A0A9N8MDH2</accession>
<dbReference type="EMBL" id="CAJHJF010007749">
    <property type="protein sequence ID" value="CAD6964686.1"/>
    <property type="molecule type" value="Genomic_DNA"/>
</dbReference>